<feature type="coiled-coil region" evidence="1">
    <location>
        <begin position="471"/>
        <end position="498"/>
    </location>
</feature>
<feature type="domain" description="Fibrinogen C-terminal" evidence="2">
    <location>
        <begin position="238"/>
        <end position="414"/>
    </location>
</feature>
<dbReference type="OrthoDB" id="6145874at2759"/>
<dbReference type="GO" id="GO:0005615">
    <property type="term" value="C:extracellular space"/>
    <property type="evidence" value="ECO:0007669"/>
    <property type="project" value="TreeGrafter"/>
</dbReference>
<dbReference type="AlphaFoldDB" id="A0A0M3QUP2"/>
<evidence type="ECO:0000259" key="2">
    <source>
        <dbReference type="PROSITE" id="PS51406"/>
    </source>
</evidence>
<dbReference type="PANTHER" id="PTHR19143:SF327">
    <property type="entry name" value="FI21813P1-RELATED"/>
    <property type="match status" value="1"/>
</dbReference>
<evidence type="ECO:0000313" key="3">
    <source>
        <dbReference type="EMBL" id="ALC40973.1"/>
    </source>
</evidence>
<dbReference type="EMBL" id="CP012524">
    <property type="protein sequence ID" value="ALC40973.1"/>
    <property type="molecule type" value="Genomic_DNA"/>
</dbReference>
<dbReference type="CDD" id="cd00087">
    <property type="entry name" value="FReD"/>
    <property type="match status" value="3"/>
</dbReference>
<feature type="domain" description="Fibrinogen C-terminal" evidence="2">
    <location>
        <begin position="504"/>
        <end position="683"/>
    </location>
</feature>
<accession>A0A0M3QUP2</accession>
<dbReference type="PANTHER" id="PTHR19143">
    <property type="entry name" value="FIBRINOGEN/TENASCIN/ANGIOPOEITIN"/>
    <property type="match status" value="1"/>
</dbReference>
<dbReference type="Pfam" id="PF00147">
    <property type="entry name" value="Fibrinogen_C"/>
    <property type="match status" value="3"/>
</dbReference>
<reference evidence="3 4" key="1">
    <citation type="submission" date="2015-08" db="EMBL/GenBank/DDBJ databases">
        <title>Ancestral chromatin configuration constrains chromatin evolution on differentiating sex chromosomes in Drosophila.</title>
        <authorList>
            <person name="Zhou Q."/>
            <person name="Bachtrog D."/>
        </authorList>
    </citation>
    <scope>NUCLEOTIDE SEQUENCE [LARGE SCALE GENOMIC DNA]</scope>
    <source>
        <tissue evidence="3">Whole larvae</tissue>
    </source>
</reference>
<evidence type="ECO:0000313" key="4">
    <source>
        <dbReference type="Proteomes" id="UP000494163"/>
    </source>
</evidence>
<gene>
    <name evidence="3" type="ORF">Dbus_chr2Rg552</name>
</gene>
<sequence>MELQIKSLRSELDKMLQEQKQMFEKQNELLRELNSKSNCDPKSASTHYPSSCEEATAFSSHSGVYLLQLPSYSEAPFIASCDKHTQGGGWTVVLRRQDGSVDFYLYWQNFKQGIGNAHGEFFIGLDKLHALTKNGDQELLVIMENNEGVHKYAKYDYFAIGDERSNYKLTTLGAYSGDAGDSLRKHEGMYFTTRDRDADAHPGDNCAVAYTGGWCGELEKQNELLRELSSTSTINSKTASTHYPSSCEEATAFSRKSGAYLLQLPSYSDAPFIASCDEHTQGGGWTVVLRRQDGSVDFFLLWQDYKQGIGNVQGEYFIGLDKLYALTKNKDQELLIVMENNEGVTKYANYGHFAIDNEQNNYKLSILGIYTGDAGDSLRAHAGIPFSTRDRDNDSYKDNCAEMYTGAWWYAACHTRLMMFFKPVCLFVLLLNISVIKCEEQSVQHLDRLGNLTVKYGTKSEIHFEIKDNSREYMELQIKSLRAELEKQNELLRELNLKSNCDPSLASRHYPSCCAEATALSRQSGVYLLQLPSYSEAPFIASCDEHTQGGGWTVVLRLQDGIVDFYLFWQDYKQGIGNVHGEFFIGLDKLYALTKNKDQELLIVMENNEGVTKYAKYSHFGIDDEQNNYKLSTLGVYSGDAGDSLKAHVGYPFSARDRDNDSYAQNCAEVFTGGWWYVQCHAR</sequence>
<keyword evidence="4" id="KW-1185">Reference proteome</keyword>
<feature type="coiled-coil region" evidence="1">
    <location>
        <begin position="5"/>
        <end position="36"/>
    </location>
</feature>
<dbReference type="Gene3D" id="3.90.215.10">
    <property type="entry name" value="Gamma Fibrinogen, chain A, domain 1"/>
    <property type="match status" value="3"/>
</dbReference>
<keyword evidence="1" id="KW-0175">Coiled coil</keyword>
<evidence type="ECO:0000256" key="1">
    <source>
        <dbReference type="SAM" id="Coils"/>
    </source>
</evidence>
<dbReference type="PROSITE" id="PS51406">
    <property type="entry name" value="FIBRINOGEN_C_2"/>
    <property type="match status" value="3"/>
</dbReference>
<dbReference type="NCBIfam" id="NF040941">
    <property type="entry name" value="GGGWT_bact"/>
    <property type="match status" value="1"/>
</dbReference>
<feature type="domain" description="Fibrinogen C-terminal" evidence="2">
    <location>
        <begin position="43"/>
        <end position="214"/>
    </location>
</feature>
<dbReference type="SMART" id="SM00186">
    <property type="entry name" value="FBG"/>
    <property type="match status" value="3"/>
</dbReference>
<dbReference type="Proteomes" id="UP000494163">
    <property type="component" value="Chromosome 2R"/>
</dbReference>
<name>A0A0M3QUP2_DROBS</name>
<organism evidence="3 4">
    <name type="scientific">Drosophila busckii</name>
    <name type="common">Fruit fly</name>
    <dbReference type="NCBI Taxonomy" id="30019"/>
    <lineage>
        <taxon>Eukaryota</taxon>
        <taxon>Metazoa</taxon>
        <taxon>Ecdysozoa</taxon>
        <taxon>Arthropoda</taxon>
        <taxon>Hexapoda</taxon>
        <taxon>Insecta</taxon>
        <taxon>Pterygota</taxon>
        <taxon>Neoptera</taxon>
        <taxon>Endopterygota</taxon>
        <taxon>Diptera</taxon>
        <taxon>Brachycera</taxon>
        <taxon>Muscomorpha</taxon>
        <taxon>Ephydroidea</taxon>
        <taxon>Drosophilidae</taxon>
        <taxon>Drosophila</taxon>
    </lineage>
</organism>
<proteinExistence type="predicted"/>
<dbReference type="InterPro" id="IPR014716">
    <property type="entry name" value="Fibrinogen_a/b/g_C_1"/>
</dbReference>
<dbReference type="SUPFAM" id="SSF56496">
    <property type="entry name" value="Fibrinogen C-terminal domain-like"/>
    <property type="match status" value="3"/>
</dbReference>
<dbReference type="OMA" id="ANCYEAL"/>
<dbReference type="SMR" id="A0A0M3QUP2"/>
<dbReference type="InterPro" id="IPR036056">
    <property type="entry name" value="Fibrinogen-like_C"/>
</dbReference>
<protein>
    <submittedName>
        <fullName evidence="3">Maker28</fullName>
    </submittedName>
</protein>
<dbReference type="InterPro" id="IPR002181">
    <property type="entry name" value="Fibrinogen_a/b/g_C_dom"/>
</dbReference>
<dbReference type="InterPro" id="IPR050373">
    <property type="entry name" value="Fibrinogen_C-term_domain"/>
</dbReference>